<dbReference type="EC" id="1.1.1.100" evidence="3"/>
<dbReference type="PROSITE" id="PS00061">
    <property type="entry name" value="ADH_SHORT"/>
    <property type="match status" value="1"/>
</dbReference>
<evidence type="ECO:0000313" key="3">
    <source>
        <dbReference type="EMBL" id="SUU89907.1"/>
    </source>
</evidence>
<dbReference type="PRINTS" id="PR00081">
    <property type="entry name" value="GDHRDH"/>
</dbReference>
<dbReference type="OrthoDB" id="7568484at2"/>
<dbReference type="AlphaFoldDB" id="A0A380WLP6"/>
<dbReference type="RefSeq" id="WP_115731989.1">
    <property type="nucleotide sequence ID" value="NZ_BAAAVY010000002.1"/>
</dbReference>
<reference evidence="3 4" key="1">
    <citation type="submission" date="2018-06" db="EMBL/GenBank/DDBJ databases">
        <authorList>
            <consortium name="Pathogen Informatics"/>
            <person name="Doyle S."/>
        </authorList>
    </citation>
    <scope>NUCLEOTIDE SEQUENCE [LARGE SCALE GENOMIC DNA]</scope>
    <source>
        <strain evidence="3 4">NCTC10684</strain>
    </source>
</reference>
<accession>A0A380WLP6</accession>
<dbReference type="SUPFAM" id="SSF51735">
    <property type="entry name" value="NAD(P)-binding Rossmann-fold domains"/>
    <property type="match status" value="1"/>
</dbReference>
<dbReference type="PANTHER" id="PTHR24321">
    <property type="entry name" value="DEHYDROGENASES, SHORT CHAIN"/>
    <property type="match status" value="1"/>
</dbReference>
<sequence>MARLAGKVAFISGATGGIGEAAARLFAREGAKVAVAGRSRDKGEAIASSINASGGTALYVETDVTEPDSVEAAFRLVMESWGRLDVLYNNAGGSSSADGPVTVAPFEEFWRCIKLDLFGTWVCCRNAIPLMQQSGGGSIINCSSIVGAMGIPNRDAYSAAKGGVISLTRSMAVEFAKDNIRVNVLVPGAVATDRVLGFFEREPHLKAQFDAYLLGIAEPIDVANAALYLASDESRKMTGHQLPIDGGILIS</sequence>
<gene>
    <name evidence="3" type="primary">fabG_13</name>
    <name evidence="3" type="ORF">NCTC10684_03150</name>
</gene>
<evidence type="ECO:0000256" key="2">
    <source>
        <dbReference type="ARBA" id="ARBA00023002"/>
    </source>
</evidence>
<dbReference type="Pfam" id="PF13561">
    <property type="entry name" value="adh_short_C2"/>
    <property type="match status" value="1"/>
</dbReference>
<dbReference type="InterPro" id="IPR002347">
    <property type="entry name" value="SDR_fam"/>
</dbReference>
<dbReference type="InterPro" id="IPR020904">
    <property type="entry name" value="Sc_DH/Rdtase_CS"/>
</dbReference>
<dbReference type="PANTHER" id="PTHR24321:SF11">
    <property type="entry name" value="BLR0893 PROTEIN"/>
    <property type="match status" value="1"/>
</dbReference>
<dbReference type="EMBL" id="UFSM01000001">
    <property type="protein sequence ID" value="SUU89907.1"/>
    <property type="molecule type" value="Genomic_DNA"/>
</dbReference>
<dbReference type="PRINTS" id="PR00080">
    <property type="entry name" value="SDRFAMILY"/>
</dbReference>
<dbReference type="FunFam" id="3.40.50.720:FF:000084">
    <property type="entry name" value="Short-chain dehydrogenase reductase"/>
    <property type="match status" value="1"/>
</dbReference>
<dbReference type="CDD" id="cd05233">
    <property type="entry name" value="SDR_c"/>
    <property type="match status" value="1"/>
</dbReference>
<organism evidence="3 4">
    <name type="scientific">Aminobacter aminovorans</name>
    <name type="common">Chelatobacter heintzii</name>
    <dbReference type="NCBI Taxonomy" id="83263"/>
    <lineage>
        <taxon>Bacteria</taxon>
        <taxon>Pseudomonadati</taxon>
        <taxon>Pseudomonadota</taxon>
        <taxon>Alphaproteobacteria</taxon>
        <taxon>Hyphomicrobiales</taxon>
        <taxon>Phyllobacteriaceae</taxon>
        <taxon>Aminobacter</taxon>
    </lineage>
</organism>
<protein>
    <submittedName>
        <fullName evidence="3">3-oxoacyl-[acyl-carrier-protein] reductase FabG</fullName>
        <ecNumber evidence="3">1.1.1.100</ecNumber>
    </submittedName>
</protein>
<comment type="similarity">
    <text evidence="1">Belongs to the short-chain dehydrogenases/reductases (SDR) family.</text>
</comment>
<evidence type="ECO:0000313" key="4">
    <source>
        <dbReference type="Proteomes" id="UP000254701"/>
    </source>
</evidence>
<dbReference type="Proteomes" id="UP000254701">
    <property type="component" value="Unassembled WGS sequence"/>
</dbReference>
<evidence type="ECO:0000256" key="1">
    <source>
        <dbReference type="ARBA" id="ARBA00006484"/>
    </source>
</evidence>
<name>A0A380WLP6_AMIAI</name>
<dbReference type="Gene3D" id="3.40.50.720">
    <property type="entry name" value="NAD(P)-binding Rossmann-like Domain"/>
    <property type="match status" value="1"/>
</dbReference>
<keyword evidence="2 3" id="KW-0560">Oxidoreductase</keyword>
<dbReference type="InterPro" id="IPR036291">
    <property type="entry name" value="NAD(P)-bd_dom_sf"/>
</dbReference>
<dbReference type="GO" id="GO:0004316">
    <property type="term" value="F:3-oxoacyl-[acyl-carrier-protein] reductase (NADPH) activity"/>
    <property type="evidence" value="ECO:0007669"/>
    <property type="project" value="UniProtKB-EC"/>
</dbReference>
<proteinExistence type="inferred from homology"/>